<dbReference type="FunFam" id="1.10.510.10:FF:000571">
    <property type="entry name" value="Maternal embryonic leucine zipper kinase"/>
    <property type="match status" value="1"/>
</dbReference>
<evidence type="ECO:0000256" key="6">
    <source>
        <dbReference type="PIRSR" id="PIRSR630616-1"/>
    </source>
</evidence>
<dbReference type="InterPro" id="IPR017441">
    <property type="entry name" value="Protein_kinase_ATP_BS"/>
</dbReference>
<reference evidence="13" key="1">
    <citation type="submission" date="2016-04" db="EMBL/GenBank/DDBJ databases">
        <authorList>
            <person name="Evans L.H."/>
            <person name="Alamgir A."/>
            <person name="Owens N."/>
            <person name="Weber N.D."/>
            <person name="Virtaneva K."/>
            <person name="Barbian K."/>
            <person name="Babar A."/>
            <person name="Rosenke K."/>
        </authorList>
    </citation>
    <scope>NUCLEOTIDE SEQUENCE [LARGE SCALE GENOMIC DNA]</scope>
    <source>
        <strain evidence="13">CBS 101.48</strain>
    </source>
</reference>
<dbReference type="PROSITE" id="PS00107">
    <property type="entry name" value="PROTEIN_KINASE_ATP"/>
    <property type="match status" value="1"/>
</dbReference>
<evidence type="ECO:0000256" key="1">
    <source>
        <dbReference type="ARBA" id="ARBA00022527"/>
    </source>
</evidence>
<dbReference type="InParanoid" id="A0A163MU27"/>
<dbReference type="GO" id="GO:0005524">
    <property type="term" value="F:ATP binding"/>
    <property type="evidence" value="ECO:0007669"/>
    <property type="project" value="UniProtKB-UniRule"/>
</dbReference>
<feature type="binding site" evidence="7">
    <location>
        <begin position="332"/>
        <end position="333"/>
    </location>
    <ligand>
        <name>ATP</name>
        <dbReference type="ChEBI" id="CHEBI:30616"/>
    </ligand>
</feature>
<evidence type="ECO:0000256" key="3">
    <source>
        <dbReference type="ARBA" id="ARBA00022741"/>
    </source>
</evidence>
<dbReference type="PROSITE" id="PS00108">
    <property type="entry name" value="PROTEIN_KINASE_ST"/>
    <property type="match status" value="1"/>
</dbReference>
<feature type="domain" description="Protein kinase" evidence="12">
    <location>
        <begin position="196"/>
        <end position="466"/>
    </location>
</feature>
<evidence type="ECO:0000256" key="2">
    <source>
        <dbReference type="ARBA" id="ARBA00022679"/>
    </source>
</evidence>
<dbReference type="InterPro" id="IPR008271">
    <property type="entry name" value="Ser/Thr_kinase_AS"/>
</dbReference>
<dbReference type="STRING" id="4829.A0A163MU27"/>
<dbReference type="PROSITE" id="PS50011">
    <property type="entry name" value="PROTEIN_KINASE_DOM"/>
    <property type="match status" value="1"/>
</dbReference>
<feature type="cross-link" description="Glycyl lysine isopeptide (Lys-Gly) (interchain with G-Cter in SUMO2)" evidence="8">
    <location>
        <position position="330"/>
    </location>
</feature>
<dbReference type="EMBL" id="LT554895">
    <property type="protein sequence ID" value="SAM08671.1"/>
    <property type="molecule type" value="Genomic_DNA"/>
</dbReference>
<dbReference type="OrthoDB" id="289250at2759"/>
<dbReference type="SUPFAM" id="SSF56112">
    <property type="entry name" value="Protein kinase-like (PK-like)"/>
    <property type="match status" value="1"/>
</dbReference>
<dbReference type="InterPro" id="IPR000719">
    <property type="entry name" value="Prot_kinase_dom"/>
</dbReference>
<feature type="compositionally biased region" description="Polar residues" evidence="11">
    <location>
        <begin position="56"/>
        <end position="67"/>
    </location>
</feature>
<keyword evidence="4" id="KW-0418">Kinase</keyword>
<feature type="binding site" evidence="7">
    <location>
        <position position="349"/>
    </location>
    <ligand>
        <name>ATP</name>
        <dbReference type="ChEBI" id="CHEBI:30616"/>
    </ligand>
</feature>
<name>A0A163MU27_ABSGL</name>
<feature type="binding site" evidence="9">
    <location>
        <position position="231"/>
    </location>
    <ligand>
        <name>ATP</name>
        <dbReference type="ChEBI" id="CHEBI:30616"/>
    </ligand>
</feature>
<evidence type="ECO:0000256" key="5">
    <source>
        <dbReference type="ARBA" id="ARBA00022840"/>
    </source>
</evidence>
<evidence type="ECO:0000256" key="11">
    <source>
        <dbReference type="SAM" id="MobiDB-lite"/>
    </source>
</evidence>
<dbReference type="Proteomes" id="UP000078561">
    <property type="component" value="Unassembled WGS sequence"/>
</dbReference>
<dbReference type="FunFam" id="3.30.200.20:FF:000042">
    <property type="entry name" value="Aurora kinase A"/>
    <property type="match status" value="1"/>
</dbReference>
<evidence type="ECO:0000313" key="14">
    <source>
        <dbReference type="Proteomes" id="UP000078561"/>
    </source>
</evidence>
<dbReference type="AlphaFoldDB" id="A0A163MU27"/>
<gene>
    <name evidence="13" type="primary">ABSGL_14334.1 scaffold 14385</name>
</gene>
<comment type="similarity">
    <text evidence="10">Belongs to the protein kinase superfamily.</text>
</comment>
<evidence type="ECO:0000256" key="10">
    <source>
        <dbReference type="RuleBase" id="RU000304"/>
    </source>
</evidence>
<dbReference type="Gene3D" id="1.10.510.10">
    <property type="entry name" value="Transferase(Phosphotransferase) domain 1"/>
    <property type="match status" value="1"/>
</dbReference>
<dbReference type="Pfam" id="PF00069">
    <property type="entry name" value="Pkinase"/>
    <property type="match status" value="1"/>
</dbReference>
<keyword evidence="2" id="KW-0808">Transferase</keyword>
<feature type="region of interest" description="Disordered" evidence="11">
    <location>
        <begin position="1"/>
        <end position="72"/>
    </location>
</feature>
<dbReference type="PANTHER" id="PTHR24350">
    <property type="entry name" value="SERINE/THREONINE-PROTEIN KINASE IAL-RELATED"/>
    <property type="match status" value="1"/>
</dbReference>
<evidence type="ECO:0000259" key="12">
    <source>
        <dbReference type="PROSITE" id="PS50011"/>
    </source>
</evidence>
<protein>
    <recommendedName>
        <fullName evidence="12">Protein kinase domain-containing protein</fullName>
    </recommendedName>
</protein>
<dbReference type="OMA" id="QFMANEV"/>
<evidence type="ECO:0000256" key="4">
    <source>
        <dbReference type="ARBA" id="ARBA00022777"/>
    </source>
</evidence>
<proteinExistence type="inferred from homology"/>
<dbReference type="SMART" id="SM00220">
    <property type="entry name" value="S_TKc"/>
    <property type="match status" value="1"/>
</dbReference>
<keyword evidence="14" id="KW-1185">Reference proteome</keyword>
<dbReference type="InterPro" id="IPR030616">
    <property type="entry name" value="Aur-like"/>
</dbReference>
<organism evidence="13">
    <name type="scientific">Absidia glauca</name>
    <name type="common">Pin mould</name>
    <dbReference type="NCBI Taxonomy" id="4829"/>
    <lineage>
        <taxon>Eukaryota</taxon>
        <taxon>Fungi</taxon>
        <taxon>Fungi incertae sedis</taxon>
        <taxon>Mucoromycota</taxon>
        <taxon>Mucoromycotina</taxon>
        <taxon>Mucoromycetes</taxon>
        <taxon>Mucorales</taxon>
        <taxon>Cunninghamellaceae</taxon>
        <taxon>Absidia</taxon>
    </lineage>
</organism>
<keyword evidence="1 10" id="KW-0723">Serine/threonine-protein kinase</keyword>
<feature type="active site" description="Proton acceptor" evidence="6">
    <location>
        <position position="328"/>
    </location>
</feature>
<evidence type="ECO:0000256" key="9">
    <source>
        <dbReference type="PROSITE-ProRule" id="PRU10141"/>
    </source>
</evidence>
<sequence length="467" mass="52004">MTKLMQDAGPSPKSLQRVSSVGLGIVERQKRQGLKGPPKSITLPPPPIIRFDSGTPKDTNPTASTAFPNPRRILPLPSPSYVGDQPAFTKHDIVSPFIPCESAPPSLTPPPLDDTAIPVISLSPSFPAQPLRRMPNLTELPMLGDVDDDHFDDHGSLSVPPLMAEPVMMREQQSLLSPAIQHYDETTLTGKTIWKFRINRLLGVGAFSKVYLATSEEEPDKKKSAIKMIGKSKMLKDPRMKSSVEREVAVLQFLQHPGIIQLEATMEIEQHMCLVLEYVDGGELFDFVQQQGMLDLAGNVDEIMVKDLFLQLATAVQWMHEQNVVHRDLKLENILLYRDNGTLKLKLSDFGLARVIDPDQPLLTTRCGSEEYVAPEIVQGLGYDGRLTDTWALGVILFSMLAGYLPFSARTGASLSQLFYQIMQACVRWPKDQVISDHAKQVVESLLQRQPDKRIALVDVPSLPWFQ</sequence>
<evidence type="ECO:0000313" key="13">
    <source>
        <dbReference type="EMBL" id="SAM08671.1"/>
    </source>
</evidence>
<evidence type="ECO:0000256" key="8">
    <source>
        <dbReference type="PIRSR" id="PIRSR630616-3"/>
    </source>
</evidence>
<accession>A0A163MU27</accession>
<keyword evidence="5 7" id="KW-0067">ATP-binding</keyword>
<feature type="binding site" evidence="7">
    <location>
        <position position="227"/>
    </location>
    <ligand>
        <name>ATP</name>
        <dbReference type="ChEBI" id="CHEBI:30616"/>
    </ligand>
</feature>
<keyword evidence="3 7" id="KW-0547">Nucleotide-binding</keyword>
<dbReference type="InterPro" id="IPR011009">
    <property type="entry name" value="Kinase-like_dom_sf"/>
</dbReference>
<evidence type="ECO:0000256" key="7">
    <source>
        <dbReference type="PIRSR" id="PIRSR630616-2"/>
    </source>
</evidence>
<dbReference type="GO" id="GO:0004674">
    <property type="term" value="F:protein serine/threonine kinase activity"/>
    <property type="evidence" value="ECO:0007669"/>
    <property type="project" value="UniProtKB-KW"/>
</dbReference>